<protein>
    <submittedName>
        <fullName evidence="2">Uncharacterized protein</fullName>
    </submittedName>
</protein>
<feature type="region of interest" description="Disordered" evidence="1">
    <location>
        <begin position="53"/>
        <end position="82"/>
    </location>
</feature>
<accession>A0A8X6JAL5</accession>
<comment type="caution">
    <text evidence="2">The sequence shown here is derived from an EMBL/GenBank/DDBJ whole genome shotgun (WGS) entry which is preliminary data.</text>
</comment>
<dbReference type="Proteomes" id="UP000887116">
    <property type="component" value="Unassembled WGS sequence"/>
</dbReference>
<feature type="region of interest" description="Disordered" evidence="1">
    <location>
        <begin position="1"/>
        <end position="34"/>
    </location>
</feature>
<sequence>MKDDTPGNSGCGGPPHTQLMRSFKGLGKQPESKRQNVVYTPLVYKIKKDPNLDKSVTEKNRVTSPAVKAHVSTSSKDSKKQQRMLGRAVATYQIYISNHQQRKFVGEVLRDKTLDGLKKALFRRERDNKGITYKTEGRKLVL</sequence>
<organism evidence="2 3">
    <name type="scientific">Trichonephila clavata</name>
    <name type="common">Joro spider</name>
    <name type="synonym">Nephila clavata</name>
    <dbReference type="NCBI Taxonomy" id="2740835"/>
    <lineage>
        <taxon>Eukaryota</taxon>
        <taxon>Metazoa</taxon>
        <taxon>Ecdysozoa</taxon>
        <taxon>Arthropoda</taxon>
        <taxon>Chelicerata</taxon>
        <taxon>Arachnida</taxon>
        <taxon>Araneae</taxon>
        <taxon>Araneomorphae</taxon>
        <taxon>Entelegynae</taxon>
        <taxon>Araneoidea</taxon>
        <taxon>Nephilidae</taxon>
        <taxon>Trichonephila</taxon>
    </lineage>
</organism>
<dbReference type="EMBL" id="BMAO01007666">
    <property type="protein sequence ID" value="GFR17678.1"/>
    <property type="molecule type" value="Genomic_DNA"/>
</dbReference>
<reference evidence="2" key="1">
    <citation type="submission" date="2020-07" db="EMBL/GenBank/DDBJ databases">
        <title>Multicomponent nature underlies the extraordinary mechanical properties of spider dragline silk.</title>
        <authorList>
            <person name="Kono N."/>
            <person name="Nakamura H."/>
            <person name="Mori M."/>
            <person name="Yoshida Y."/>
            <person name="Ohtoshi R."/>
            <person name="Malay A.D."/>
            <person name="Moran D.A.P."/>
            <person name="Tomita M."/>
            <person name="Numata K."/>
            <person name="Arakawa K."/>
        </authorList>
    </citation>
    <scope>NUCLEOTIDE SEQUENCE</scope>
</reference>
<evidence type="ECO:0000313" key="3">
    <source>
        <dbReference type="Proteomes" id="UP000887116"/>
    </source>
</evidence>
<evidence type="ECO:0000313" key="2">
    <source>
        <dbReference type="EMBL" id="GFR17678.1"/>
    </source>
</evidence>
<proteinExistence type="predicted"/>
<keyword evidence="3" id="KW-1185">Reference proteome</keyword>
<gene>
    <name evidence="2" type="ORF">TNCT_513401</name>
</gene>
<dbReference type="AlphaFoldDB" id="A0A8X6JAL5"/>
<name>A0A8X6JAL5_TRICU</name>
<evidence type="ECO:0000256" key="1">
    <source>
        <dbReference type="SAM" id="MobiDB-lite"/>
    </source>
</evidence>
<dbReference type="OrthoDB" id="10435341at2759"/>